<dbReference type="Proteomes" id="UP001145114">
    <property type="component" value="Unassembled WGS sequence"/>
</dbReference>
<keyword evidence="1" id="KW-0378">Hydrolase</keyword>
<dbReference type="EC" id="3.5.4.25" evidence="1"/>
<organism evidence="1 2">
    <name type="scientific">Spiromyces aspiralis</name>
    <dbReference type="NCBI Taxonomy" id="68401"/>
    <lineage>
        <taxon>Eukaryota</taxon>
        <taxon>Fungi</taxon>
        <taxon>Fungi incertae sedis</taxon>
        <taxon>Zoopagomycota</taxon>
        <taxon>Kickxellomycotina</taxon>
        <taxon>Kickxellomycetes</taxon>
        <taxon>Kickxellales</taxon>
        <taxon>Kickxellaceae</taxon>
        <taxon>Spiromyces</taxon>
    </lineage>
</organism>
<sequence length="196" mass="21546">MALVRYLPEEQLASTENPQPIILDTHLRFPLSARLLQQALAYRDPAGGGKAQRRPAPRMPWIFASHAAHDPQRKQQLEGLGTTIVLVPHEYCDTRTHNPLLQFVLGYLGQRGIRRLMVEGGPTIIGSLFAPQRPFPAGRPPVDLCVVTVSPSWVGPAGKHIPLPSQPAARSSLPRLSDPVYQQFGPDIVVLGRPNL</sequence>
<gene>
    <name evidence="1" type="primary">RIB1_1</name>
    <name evidence="1" type="ORF">EV182_002364</name>
</gene>
<evidence type="ECO:0000313" key="1">
    <source>
        <dbReference type="EMBL" id="KAJ1674885.1"/>
    </source>
</evidence>
<proteinExistence type="predicted"/>
<keyword evidence="2" id="KW-1185">Reference proteome</keyword>
<reference evidence="1" key="1">
    <citation type="submission" date="2022-06" db="EMBL/GenBank/DDBJ databases">
        <title>Phylogenomic reconstructions and comparative analyses of Kickxellomycotina fungi.</title>
        <authorList>
            <person name="Reynolds N.K."/>
            <person name="Stajich J.E."/>
            <person name="Barry K."/>
            <person name="Grigoriev I.V."/>
            <person name="Crous P."/>
            <person name="Smith M.E."/>
        </authorList>
    </citation>
    <scope>NUCLEOTIDE SEQUENCE</scope>
    <source>
        <strain evidence="1">RSA 2271</strain>
    </source>
</reference>
<accession>A0ACC1HE51</accession>
<dbReference type="EMBL" id="JAMZIH010005621">
    <property type="protein sequence ID" value="KAJ1674885.1"/>
    <property type="molecule type" value="Genomic_DNA"/>
</dbReference>
<comment type="caution">
    <text evidence="1">The sequence shown here is derived from an EMBL/GenBank/DDBJ whole genome shotgun (WGS) entry which is preliminary data.</text>
</comment>
<evidence type="ECO:0000313" key="2">
    <source>
        <dbReference type="Proteomes" id="UP001145114"/>
    </source>
</evidence>
<protein>
    <submittedName>
        <fullName evidence="1">GTP cyclohydrolase II</fullName>
        <ecNumber evidence="1">3.5.4.25</ecNumber>
    </submittedName>
</protein>
<name>A0ACC1HE51_9FUNG</name>